<reference evidence="1" key="1">
    <citation type="submission" date="2023-03" db="EMBL/GenBank/DDBJ databases">
        <title>Massive genome expansion in bonnet fungi (Mycena s.s.) driven by repeated elements and novel gene families across ecological guilds.</title>
        <authorList>
            <consortium name="Lawrence Berkeley National Laboratory"/>
            <person name="Harder C.B."/>
            <person name="Miyauchi S."/>
            <person name="Viragh M."/>
            <person name="Kuo A."/>
            <person name="Thoen E."/>
            <person name="Andreopoulos B."/>
            <person name="Lu D."/>
            <person name="Skrede I."/>
            <person name="Drula E."/>
            <person name="Henrissat B."/>
            <person name="Morin E."/>
            <person name="Kohler A."/>
            <person name="Barry K."/>
            <person name="LaButti K."/>
            <person name="Morin E."/>
            <person name="Salamov A."/>
            <person name="Lipzen A."/>
            <person name="Mereny Z."/>
            <person name="Hegedus B."/>
            <person name="Baldrian P."/>
            <person name="Stursova M."/>
            <person name="Weitz H."/>
            <person name="Taylor A."/>
            <person name="Grigoriev I.V."/>
            <person name="Nagy L.G."/>
            <person name="Martin F."/>
            <person name="Kauserud H."/>
        </authorList>
    </citation>
    <scope>NUCLEOTIDE SEQUENCE</scope>
    <source>
        <strain evidence="1">CBHHK200</strain>
    </source>
</reference>
<evidence type="ECO:0000313" key="2">
    <source>
        <dbReference type="Proteomes" id="UP001218188"/>
    </source>
</evidence>
<organism evidence="1 2">
    <name type="scientific">Mycena alexandri</name>
    <dbReference type="NCBI Taxonomy" id="1745969"/>
    <lineage>
        <taxon>Eukaryota</taxon>
        <taxon>Fungi</taxon>
        <taxon>Dikarya</taxon>
        <taxon>Basidiomycota</taxon>
        <taxon>Agaricomycotina</taxon>
        <taxon>Agaricomycetes</taxon>
        <taxon>Agaricomycetidae</taxon>
        <taxon>Agaricales</taxon>
        <taxon>Marasmiineae</taxon>
        <taxon>Mycenaceae</taxon>
        <taxon>Mycena</taxon>
    </lineage>
</organism>
<protein>
    <submittedName>
        <fullName evidence="1">Uncharacterized protein</fullName>
    </submittedName>
</protein>
<evidence type="ECO:0000313" key="1">
    <source>
        <dbReference type="EMBL" id="KAJ7035537.1"/>
    </source>
</evidence>
<dbReference type="EMBL" id="JARJCM010000049">
    <property type="protein sequence ID" value="KAJ7035537.1"/>
    <property type="molecule type" value="Genomic_DNA"/>
</dbReference>
<sequence>MHGSFAACFRPRRCAERFDFNKYIRSQLPPHGALLLSVQAVERELGFWKTGSYVVPTGKRSSSQFSFDNWGDIKTRDSSNKVKLTRRATKFLATLKTWTPENRAELEAEAEEWLEVKKRFASSSRGSSDSAGEIEVLEDDEDEVIIVSD</sequence>
<dbReference type="Proteomes" id="UP001218188">
    <property type="component" value="Unassembled WGS sequence"/>
</dbReference>
<name>A0AAD6SY08_9AGAR</name>
<gene>
    <name evidence="1" type="ORF">C8F04DRAFT_1258748</name>
</gene>
<dbReference type="AlphaFoldDB" id="A0AAD6SY08"/>
<proteinExistence type="predicted"/>
<accession>A0AAD6SY08</accession>
<keyword evidence="2" id="KW-1185">Reference proteome</keyword>
<comment type="caution">
    <text evidence="1">The sequence shown here is derived from an EMBL/GenBank/DDBJ whole genome shotgun (WGS) entry which is preliminary data.</text>
</comment>